<feature type="compositionally biased region" description="Basic and acidic residues" evidence="1">
    <location>
        <begin position="625"/>
        <end position="641"/>
    </location>
</feature>
<dbReference type="Proteomes" id="UP000570514">
    <property type="component" value="Unassembled WGS sequence"/>
</dbReference>
<evidence type="ECO:0000259" key="4">
    <source>
        <dbReference type="Pfam" id="PF12969"/>
    </source>
</evidence>
<keyword evidence="6" id="KW-1185">Reference proteome</keyword>
<evidence type="ECO:0000313" key="6">
    <source>
        <dbReference type="Proteomes" id="UP000570514"/>
    </source>
</evidence>
<keyword evidence="2" id="KW-0732">Signal</keyword>
<name>A0A846MWW3_9PROT</name>
<evidence type="ECO:0000259" key="3">
    <source>
        <dbReference type="Pfam" id="PF01841"/>
    </source>
</evidence>
<feature type="signal peptide" evidence="2">
    <location>
        <begin position="1"/>
        <end position="20"/>
    </location>
</feature>
<dbReference type="RefSeq" id="WP_167081589.1">
    <property type="nucleotide sequence ID" value="NZ_BAAADC010000001.1"/>
</dbReference>
<feature type="region of interest" description="Disordered" evidence="1">
    <location>
        <begin position="621"/>
        <end position="660"/>
    </location>
</feature>
<feature type="chain" id="PRO_5033067452" description="DUF3857 domain-containing protein" evidence="2">
    <location>
        <begin position="21"/>
        <end position="660"/>
    </location>
</feature>
<comment type="caution">
    <text evidence="5">The sequence shown here is derived from an EMBL/GenBank/DDBJ whole genome shotgun (WGS) entry which is preliminary data.</text>
</comment>
<dbReference type="InterPro" id="IPR038765">
    <property type="entry name" value="Papain-like_cys_pep_sf"/>
</dbReference>
<evidence type="ECO:0008006" key="7">
    <source>
        <dbReference type="Google" id="ProtNLM"/>
    </source>
</evidence>
<sequence>MTRVPFVLFTAGVLLSPAFAEEATPAITWQKVERTISLNHDGTALWRESYEVTANNEAGVEGASRIAEPYDALRENVKIIEAYTKKADGEIVAVAPGAIFDMSPQDDGVFITSIRQKLILFPNFESGDTAHFVLEKTVTQPEFPGHVMISQVTDPGTSVALLSEEVRAPKSLNLHLDTRGMAFTTEDKGDARIYRWRYQNAKPEAQDDVWISPQAHFPSYALSSFANYGELGNAYAGAMAPKLELTPALVELANKVAPATLSRREQAEKLYDWVATHIRYVGLELGRGGWVPHEAAAILANGYGDCKDHDTLLQVLLKAKGIKAQSALINAGAEYALPPVPSFHALNHVITYLPEFKLYVDSTSQVAPFGVLAYSEYGKPVVIATPSASGTAHTPVLATGASSLQAVTEQTLAPDGTLRGTTRIETAGPSSLWLRGRALSILQAGPTQAAQNELANLGYQHASGRFEISPPLARSRTYALTGHFTADGWSEKLKGLQSFRMPRGFNMADPPGDGSMGPLLPLSLKDDAEVQCTAMHNAEDITLRLPAGYRVKDIPADTKIETAHIRYTATWRREDDALHLVRVFDSKVDVPVCSGALRAEAVGALKAIAHEQQTRLWLVPAKPQDLPKTREQKPSEPRISESKPLPSTPSLGVGVAALNQ</sequence>
<dbReference type="Pfam" id="PF01841">
    <property type="entry name" value="Transglut_core"/>
    <property type="match status" value="1"/>
</dbReference>
<dbReference type="SUPFAM" id="SSF54001">
    <property type="entry name" value="Cysteine proteinases"/>
    <property type="match status" value="1"/>
</dbReference>
<gene>
    <name evidence="5" type="ORF">FHS83_001047</name>
</gene>
<accession>A0A846MWW3</accession>
<dbReference type="Gene3D" id="3.10.620.30">
    <property type="match status" value="1"/>
</dbReference>
<evidence type="ECO:0000313" key="5">
    <source>
        <dbReference type="EMBL" id="NIK87729.1"/>
    </source>
</evidence>
<feature type="domain" description="DUF3857" evidence="4">
    <location>
        <begin position="40"/>
        <end position="203"/>
    </location>
</feature>
<feature type="domain" description="Transglutaminase-like" evidence="3">
    <location>
        <begin position="252"/>
        <end position="348"/>
    </location>
</feature>
<dbReference type="InterPro" id="IPR002931">
    <property type="entry name" value="Transglutaminase-like"/>
</dbReference>
<proteinExistence type="predicted"/>
<reference evidence="5 6" key="1">
    <citation type="submission" date="2020-03" db="EMBL/GenBank/DDBJ databases">
        <title>Genomic Encyclopedia of Type Strains, Phase IV (KMG-IV): sequencing the most valuable type-strain genomes for metagenomic binning, comparative biology and taxonomic classification.</title>
        <authorList>
            <person name="Goeker M."/>
        </authorList>
    </citation>
    <scope>NUCLEOTIDE SEQUENCE [LARGE SCALE GENOMIC DNA]</scope>
    <source>
        <strain evidence="5 6">DSM 19867</strain>
    </source>
</reference>
<evidence type="ECO:0000256" key="1">
    <source>
        <dbReference type="SAM" id="MobiDB-lite"/>
    </source>
</evidence>
<dbReference type="EMBL" id="JAASRM010000001">
    <property type="protein sequence ID" value="NIK87729.1"/>
    <property type="molecule type" value="Genomic_DNA"/>
</dbReference>
<dbReference type="Pfam" id="PF12969">
    <property type="entry name" value="DUF3857"/>
    <property type="match status" value="1"/>
</dbReference>
<organism evidence="5 6">
    <name type="scientific">Rhizomicrobium palustre</name>
    <dbReference type="NCBI Taxonomy" id="189966"/>
    <lineage>
        <taxon>Bacteria</taxon>
        <taxon>Pseudomonadati</taxon>
        <taxon>Pseudomonadota</taxon>
        <taxon>Alphaproteobacteria</taxon>
        <taxon>Micropepsales</taxon>
        <taxon>Micropepsaceae</taxon>
        <taxon>Rhizomicrobium</taxon>
    </lineage>
</organism>
<dbReference type="InterPro" id="IPR024618">
    <property type="entry name" value="DUF3857"/>
</dbReference>
<dbReference type="AlphaFoldDB" id="A0A846MWW3"/>
<evidence type="ECO:0000256" key="2">
    <source>
        <dbReference type="SAM" id="SignalP"/>
    </source>
</evidence>
<protein>
    <recommendedName>
        <fullName evidence="7">DUF3857 domain-containing protein</fullName>
    </recommendedName>
</protein>
<dbReference type="Gene3D" id="2.60.40.3140">
    <property type="match status" value="1"/>
</dbReference>